<accession>X1K0U4</accession>
<dbReference type="EC" id="2.7.13.3" evidence="2"/>
<dbReference type="InterPro" id="IPR000014">
    <property type="entry name" value="PAS"/>
</dbReference>
<dbReference type="InterPro" id="IPR050736">
    <property type="entry name" value="Sensor_HK_Regulatory"/>
</dbReference>
<evidence type="ECO:0000259" key="8">
    <source>
        <dbReference type="PROSITE" id="PS50113"/>
    </source>
</evidence>
<dbReference type="CDD" id="cd00130">
    <property type="entry name" value="PAS"/>
    <property type="match status" value="1"/>
</dbReference>
<dbReference type="InterPro" id="IPR000700">
    <property type="entry name" value="PAS-assoc_C"/>
</dbReference>
<evidence type="ECO:0000259" key="7">
    <source>
        <dbReference type="PROSITE" id="PS50112"/>
    </source>
</evidence>
<dbReference type="GO" id="GO:0000155">
    <property type="term" value="F:phosphorelay sensor kinase activity"/>
    <property type="evidence" value="ECO:0007669"/>
    <property type="project" value="InterPro"/>
</dbReference>
<feature type="coiled-coil region" evidence="6">
    <location>
        <begin position="109"/>
        <end position="143"/>
    </location>
</feature>
<feature type="domain" description="PAS" evidence="7">
    <location>
        <begin position="1"/>
        <end position="49"/>
    </location>
</feature>
<dbReference type="PROSITE" id="PS50112">
    <property type="entry name" value="PAS"/>
    <property type="match status" value="1"/>
</dbReference>
<evidence type="ECO:0000313" key="9">
    <source>
        <dbReference type="EMBL" id="GAI00108.1"/>
    </source>
</evidence>
<keyword evidence="3" id="KW-0808">Transferase</keyword>
<dbReference type="Pfam" id="PF13426">
    <property type="entry name" value="PAS_9"/>
    <property type="match status" value="1"/>
</dbReference>
<evidence type="ECO:0000256" key="4">
    <source>
        <dbReference type="ARBA" id="ARBA00022777"/>
    </source>
</evidence>
<dbReference type="CDD" id="cd00082">
    <property type="entry name" value="HisKA"/>
    <property type="match status" value="1"/>
</dbReference>
<keyword evidence="6" id="KW-0175">Coiled coil</keyword>
<organism evidence="9">
    <name type="scientific">marine sediment metagenome</name>
    <dbReference type="NCBI Taxonomy" id="412755"/>
    <lineage>
        <taxon>unclassified sequences</taxon>
        <taxon>metagenomes</taxon>
        <taxon>ecological metagenomes</taxon>
    </lineage>
</organism>
<dbReference type="SUPFAM" id="SSF47384">
    <property type="entry name" value="Homodimeric domain of signal transducing histidine kinase"/>
    <property type="match status" value="1"/>
</dbReference>
<dbReference type="Gene3D" id="1.10.287.130">
    <property type="match status" value="1"/>
</dbReference>
<dbReference type="Gene3D" id="3.30.450.20">
    <property type="entry name" value="PAS domain"/>
    <property type="match status" value="1"/>
</dbReference>
<dbReference type="SUPFAM" id="SSF55785">
    <property type="entry name" value="PYP-like sensor domain (PAS domain)"/>
    <property type="match status" value="1"/>
</dbReference>
<dbReference type="InterPro" id="IPR036097">
    <property type="entry name" value="HisK_dim/P_sf"/>
</dbReference>
<keyword evidence="5" id="KW-0902">Two-component regulatory system</keyword>
<evidence type="ECO:0000256" key="5">
    <source>
        <dbReference type="ARBA" id="ARBA00023012"/>
    </source>
</evidence>
<sequence length="179" mass="20319">MFEGAAEGILVADIETKQFEYANPAICQMLGYNEEELKRMDVRNIHPKEDLDYVISEFEAQSRGEKTLSSSIPCLRKDGTTIYADINAAKVSMDGREYNLGLFKDITRRRQAEKKMEEYAEELAAKNEQLKVETEKAKEADRLKSEFLASVSHEIRTPLSIINQIGKNLAEFSFIGSDL</sequence>
<dbReference type="InterPro" id="IPR003661">
    <property type="entry name" value="HisK_dim/P_dom"/>
</dbReference>
<comment type="catalytic activity">
    <reaction evidence="1">
        <text>ATP + protein L-histidine = ADP + protein N-phospho-L-histidine.</text>
        <dbReference type="EC" id="2.7.13.3"/>
    </reaction>
</comment>
<name>X1K0U4_9ZZZZ</name>
<proteinExistence type="predicted"/>
<dbReference type="PROSITE" id="PS50113">
    <property type="entry name" value="PAC"/>
    <property type="match status" value="1"/>
</dbReference>
<feature type="domain" description="PAC" evidence="8">
    <location>
        <begin position="68"/>
        <end position="118"/>
    </location>
</feature>
<reference evidence="9" key="1">
    <citation type="journal article" date="2014" name="Front. Microbiol.">
        <title>High frequency of phylogenetically diverse reductive dehalogenase-homologous genes in deep subseafloor sedimentary metagenomes.</title>
        <authorList>
            <person name="Kawai M."/>
            <person name="Futagami T."/>
            <person name="Toyoda A."/>
            <person name="Takaki Y."/>
            <person name="Nishi S."/>
            <person name="Hori S."/>
            <person name="Arai W."/>
            <person name="Tsubouchi T."/>
            <person name="Morono Y."/>
            <person name="Uchiyama I."/>
            <person name="Ito T."/>
            <person name="Fujiyama A."/>
            <person name="Inagaki F."/>
            <person name="Takami H."/>
        </authorList>
    </citation>
    <scope>NUCLEOTIDE SEQUENCE</scope>
    <source>
        <strain evidence="9">Expedition CK06-06</strain>
    </source>
</reference>
<comment type="caution">
    <text evidence="9">The sequence shown here is derived from an EMBL/GenBank/DDBJ whole genome shotgun (WGS) entry which is preliminary data.</text>
</comment>
<gene>
    <name evidence="9" type="ORF">S06H3_04949</name>
</gene>
<dbReference type="PANTHER" id="PTHR43711:SF26">
    <property type="entry name" value="SENSOR HISTIDINE KINASE RCSC"/>
    <property type="match status" value="1"/>
</dbReference>
<dbReference type="EMBL" id="BARV01001784">
    <property type="protein sequence ID" value="GAI00108.1"/>
    <property type="molecule type" value="Genomic_DNA"/>
</dbReference>
<dbReference type="AlphaFoldDB" id="X1K0U4"/>
<dbReference type="SMART" id="SM00091">
    <property type="entry name" value="PAS"/>
    <property type="match status" value="1"/>
</dbReference>
<evidence type="ECO:0000256" key="1">
    <source>
        <dbReference type="ARBA" id="ARBA00000085"/>
    </source>
</evidence>
<evidence type="ECO:0000256" key="6">
    <source>
        <dbReference type="SAM" id="Coils"/>
    </source>
</evidence>
<keyword evidence="4" id="KW-0418">Kinase</keyword>
<evidence type="ECO:0000256" key="2">
    <source>
        <dbReference type="ARBA" id="ARBA00012438"/>
    </source>
</evidence>
<dbReference type="PANTHER" id="PTHR43711">
    <property type="entry name" value="TWO-COMPONENT HISTIDINE KINASE"/>
    <property type="match status" value="1"/>
</dbReference>
<dbReference type="InterPro" id="IPR035965">
    <property type="entry name" value="PAS-like_dom_sf"/>
</dbReference>
<dbReference type="NCBIfam" id="TIGR00229">
    <property type="entry name" value="sensory_box"/>
    <property type="match status" value="1"/>
</dbReference>
<evidence type="ECO:0000256" key="3">
    <source>
        <dbReference type="ARBA" id="ARBA00022679"/>
    </source>
</evidence>
<protein>
    <recommendedName>
        <fullName evidence="2">histidine kinase</fullName>
        <ecNumber evidence="2">2.7.13.3</ecNumber>
    </recommendedName>
</protein>